<keyword evidence="2" id="KW-1185">Reference proteome</keyword>
<accession>A0ABN0MSZ2</accession>
<gene>
    <name evidence="1" type="ORF">CP10881SC42_0100</name>
</gene>
<comment type="caution">
    <text evidence="1">The sequence shown here is derived from an EMBL/GenBank/DDBJ whole genome shotgun (WGS) entry which is preliminary data.</text>
</comment>
<evidence type="ECO:0000313" key="2">
    <source>
        <dbReference type="Proteomes" id="UP000014821"/>
    </source>
</evidence>
<organism evidence="1 2">
    <name type="scientific">Chlamydia avium</name>
    <dbReference type="NCBI Taxonomy" id="1457141"/>
    <lineage>
        <taxon>Bacteria</taxon>
        <taxon>Pseudomonadati</taxon>
        <taxon>Chlamydiota</taxon>
        <taxon>Chlamydiia</taxon>
        <taxon>Chlamydiales</taxon>
        <taxon>Chlamydiaceae</taxon>
        <taxon>Chlamydia/Chlamydophila group</taxon>
        <taxon>Chlamydia</taxon>
    </lineage>
</organism>
<evidence type="ECO:0000313" key="1">
    <source>
        <dbReference type="EMBL" id="EPP38610.1"/>
    </source>
</evidence>
<protein>
    <submittedName>
        <fullName evidence="1">Uncharacterized protein</fullName>
    </submittedName>
</protein>
<reference evidence="1" key="1">
    <citation type="submission" date="2013-04" db="EMBL/GenBank/DDBJ databases">
        <title>Genome sequence of Chlamydia psittaci 10_881_SC42.</title>
        <authorList>
            <person name="Huot-Creasy H."/>
            <person name="McCracken C.L."/>
            <person name="Humphries M."/>
            <person name="Sachse K."/>
            <person name="Laroucau K."/>
            <person name="Bavoil P."/>
            <person name="Myers G.S."/>
        </authorList>
    </citation>
    <scope>NUCLEOTIDE SEQUENCE [LARGE SCALE GENOMIC DNA]</scope>
    <source>
        <strain evidence="1">10_881_SC42</strain>
    </source>
</reference>
<sequence length="97" mass="10601">MFPKYLKNREVGRVEEVLPSSIETHFCASLVGNSILCSSNSSHKLNPVPSEYLIEQEFSISVSISASASTYTGSTRASTLFSGERQPELAEIVMQLS</sequence>
<name>A0ABN0MSZ2_9CHLA</name>
<dbReference type="Proteomes" id="UP000014821">
    <property type="component" value="Unassembled WGS sequence"/>
</dbReference>
<dbReference type="EMBL" id="ATND01000001">
    <property type="protein sequence ID" value="EPP38610.1"/>
    <property type="molecule type" value="Genomic_DNA"/>
</dbReference>
<proteinExistence type="predicted"/>